<keyword evidence="2" id="KW-0472">Membrane</keyword>
<sequence length="112" mass="12799">MNHSKSTAERESLVLRAIWMLVFFFVWQLAEVVLLVVVVVQLIQRCISGEPSRTLQEFGDSLSQYIAQIGRFGTFNTERKPWPLSDWPTPRPADMETVVSPVPEEPKNEAQP</sequence>
<keyword evidence="2" id="KW-1133">Transmembrane helix</keyword>
<dbReference type="RefSeq" id="WP_014853193.1">
    <property type="nucleotide sequence ID" value="NZ_DALZQH010000027.1"/>
</dbReference>
<proteinExistence type="predicted"/>
<dbReference type="InterPro" id="IPR025498">
    <property type="entry name" value="DUF4389"/>
</dbReference>
<dbReference type="Proteomes" id="UP001165292">
    <property type="component" value="Unassembled WGS sequence"/>
</dbReference>
<keyword evidence="2" id="KW-0812">Transmembrane</keyword>
<evidence type="ECO:0000256" key="2">
    <source>
        <dbReference type="SAM" id="Phobius"/>
    </source>
</evidence>
<dbReference type="Pfam" id="PF14333">
    <property type="entry name" value="DUF4389"/>
    <property type="match status" value="1"/>
</dbReference>
<accession>A0AA41WMQ3</accession>
<evidence type="ECO:0000313" key="3">
    <source>
        <dbReference type="EMBL" id="MCO7545735.1"/>
    </source>
</evidence>
<dbReference type="AlphaFoldDB" id="A0AA41WMQ3"/>
<gene>
    <name evidence="3" type="ORF">NJF43_13320</name>
</gene>
<feature type="transmembrane region" description="Helical" evidence="2">
    <location>
        <begin position="21"/>
        <end position="43"/>
    </location>
</feature>
<comment type="caution">
    <text evidence="3">The sequence shown here is derived from an EMBL/GenBank/DDBJ whole genome shotgun (WGS) entry which is preliminary data.</text>
</comment>
<protein>
    <submittedName>
        <fullName evidence="3">DUF4389 domain-containing protein</fullName>
    </submittedName>
</protein>
<organism evidence="3 4">
    <name type="scientific">Stutzerimonas nitrititolerans</name>
    <dbReference type="NCBI Taxonomy" id="2482751"/>
    <lineage>
        <taxon>Bacteria</taxon>
        <taxon>Pseudomonadati</taxon>
        <taxon>Pseudomonadota</taxon>
        <taxon>Gammaproteobacteria</taxon>
        <taxon>Pseudomonadales</taxon>
        <taxon>Pseudomonadaceae</taxon>
        <taxon>Stutzerimonas</taxon>
    </lineage>
</organism>
<name>A0AA41WMQ3_9GAMM</name>
<feature type="region of interest" description="Disordered" evidence="1">
    <location>
        <begin position="80"/>
        <end position="112"/>
    </location>
</feature>
<reference evidence="3" key="1">
    <citation type="submission" date="2022-06" db="EMBL/GenBank/DDBJ databases">
        <title>Detection of beta-lactamases in bacteria of animal origin.</title>
        <authorList>
            <person name="Mlynarcik P."/>
            <person name="Zdarska V."/>
            <person name="Chudobova H."/>
            <person name="Prochazkova P."/>
            <person name="Hricova K."/>
            <person name="Mezerova K."/>
            <person name="Bardon J."/>
            <person name="Dolejska M."/>
            <person name="Sukkar I."/>
            <person name="Kolar M."/>
        </authorList>
    </citation>
    <scope>NUCLEOTIDE SEQUENCE</scope>
    <source>
        <strain evidence="3">S 300-3</strain>
    </source>
</reference>
<evidence type="ECO:0000256" key="1">
    <source>
        <dbReference type="SAM" id="MobiDB-lite"/>
    </source>
</evidence>
<dbReference type="EMBL" id="JAMYBS010000015">
    <property type="protein sequence ID" value="MCO7545735.1"/>
    <property type="molecule type" value="Genomic_DNA"/>
</dbReference>
<evidence type="ECO:0000313" key="4">
    <source>
        <dbReference type="Proteomes" id="UP001165292"/>
    </source>
</evidence>